<dbReference type="InterPro" id="IPR011333">
    <property type="entry name" value="SKP1/BTB/POZ_sf"/>
</dbReference>
<dbReference type="RefSeq" id="XP_025599865.1">
    <property type="nucleotide sequence ID" value="XM_025741755.1"/>
</dbReference>
<organism evidence="1 2">
    <name type="scientific">Tilletiopsis washingtonensis</name>
    <dbReference type="NCBI Taxonomy" id="58919"/>
    <lineage>
        <taxon>Eukaryota</taxon>
        <taxon>Fungi</taxon>
        <taxon>Dikarya</taxon>
        <taxon>Basidiomycota</taxon>
        <taxon>Ustilaginomycotina</taxon>
        <taxon>Exobasidiomycetes</taxon>
        <taxon>Entylomatales</taxon>
        <taxon>Entylomatales incertae sedis</taxon>
        <taxon>Tilletiopsis</taxon>
    </lineage>
</organism>
<dbReference type="GeneID" id="37269299"/>
<evidence type="ECO:0008006" key="3">
    <source>
        <dbReference type="Google" id="ProtNLM"/>
    </source>
</evidence>
<dbReference type="Proteomes" id="UP000245946">
    <property type="component" value="Unassembled WGS sequence"/>
</dbReference>
<accession>A0A316ZE60</accession>
<dbReference type="Gene3D" id="3.30.710.10">
    <property type="entry name" value="Potassium Channel Kv1.1, Chain A"/>
    <property type="match status" value="1"/>
</dbReference>
<proteinExistence type="predicted"/>
<name>A0A316ZE60_9BASI</name>
<reference evidence="1 2" key="1">
    <citation type="journal article" date="2018" name="Mol. Biol. Evol.">
        <title>Broad Genomic Sampling Reveals a Smut Pathogenic Ancestry of the Fungal Clade Ustilaginomycotina.</title>
        <authorList>
            <person name="Kijpornyongpan T."/>
            <person name="Mondo S.J."/>
            <person name="Barry K."/>
            <person name="Sandor L."/>
            <person name="Lee J."/>
            <person name="Lipzen A."/>
            <person name="Pangilinan J."/>
            <person name="LaButti K."/>
            <person name="Hainaut M."/>
            <person name="Henrissat B."/>
            <person name="Grigoriev I.V."/>
            <person name="Spatafora J.W."/>
            <person name="Aime M.C."/>
        </authorList>
    </citation>
    <scope>NUCLEOTIDE SEQUENCE [LARGE SCALE GENOMIC DNA]</scope>
    <source>
        <strain evidence="1 2">MCA 4186</strain>
    </source>
</reference>
<dbReference type="EMBL" id="KZ819287">
    <property type="protein sequence ID" value="PWN99586.1"/>
    <property type="molecule type" value="Genomic_DNA"/>
</dbReference>
<sequence>MESGPISVFELFDTFGFRTDKSARARAKLDFVLRQDSRGDAAFLWTRRDHGNDKHSGKDMLLQSRARTSGVLCDSTVLRERSQFFRDMLNSGAAESLAHAQSVAQRTPPLASTFSGGLRALVLTLCFCHVSQITKPVIVTDLLSLLNAADFYGTDGLAKGALNALSFSDEQPGLSSTLQVCFSGPLCQEPKFIHQCTFPLAPWLSRWRA</sequence>
<keyword evidence="2" id="KW-1185">Reference proteome</keyword>
<dbReference type="AlphaFoldDB" id="A0A316ZE60"/>
<evidence type="ECO:0000313" key="1">
    <source>
        <dbReference type="EMBL" id="PWN99586.1"/>
    </source>
</evidence>
<evidence type="ECO:0000313" key="2">
    <source>
        <dbReference type="Proteomes" id="UP000245946"/>
    </source>
</evidence>
<protein>
    <recommendedName>
        <fullName evidence="3">BTB domain-containing protein</fullName>
    </recommendedName>
</protein>
<gene>
    <name evidence="1" type="ORF">FA09DRAFT_328392</name>
</gene>